<name>A0A9W9DYV5_9AGAR</name>
<organism evidence="3 4">
    <name type="scientific">Lentinula aciculospora</name>
    <dbReference type="NCBI Taxonomy" id="153920"/>
    <lineage>
        <taxon>Eukaryota</taxon>
        <taxon>Fungi</taxon>
        <taxon>Dikarya</taxon>
        <taxon>Basidiomycota</taxon>
        <taxon>Agaricomycotina</taxon>
        <taxon>Agaricomycetes</taxon>
        <taxon>Agaricomycetidae</taxon>
        <taxon>Agaricales</taxon>
        <taxon>Marasmiineae</taxon>
        <taxon>Omphalotaceae</taxon>
        <taxon>Lentinula</taxon>
    </lineage>
</organism>
<dbReference type="PANTHER" id="PTHR43173:SF37">
    <property type="entry name" value="ABC1 FAMILY PROTEIN C10F6.14C"/>
    <property type="match status" value="1"/>
</dbReference>
<dbReference type="Pfam" id="PF03109">
    <property type="entry name" value="ABC1"/>
    <property type="match status" value="1"/>
</dbReference>
<evidence type="ECO:0000313" key="3">
    <source>
        <dbReference type="EMBL" id="KAJ4490481.1"/>
    </source>
</evidence>
<dbReference type="PANTHER" id="PTHR43173">
    <property type="entry name" value="ABC1 FAMILY PROTEIN"/>
    <property type="match status" value="1"/>
</dbReference>
<reference evidence="3" key="1">
    <citation type="submission" date="2022-08" db="EMBL/GenBank/DDBJ databases">
        <title>A Global Phylogenomic Analysis of the Shiitake Genus Lentinula.</title>
        <authorList>
            <consortium name="DOE Joint Genome Institute"/>
            <person name="Sierra-Patev S."/>
            <person name="Min B."/>
            <person name="Naranjo-Ortiz M."/>
            <person name="Looney B."/>
            <person name="Konkel Z."/>
            <person name="Slot J.C."/>
            <person name="Sakamoto Y."/>
            <person name="Steenwyk J.L."/>
            <person name="Rokas A."/>
            <person name="Carro J."/>
            <person name="Camarero S."/>
            <person name="Ferreira P."/>
            <person name="Molpeceres G."/>
            <person name="Ruiz-Duenas F.J."/>
            <person name="Serrano A."/>
            <person name="Henrissat B."/>
            <person name="Drula E."/>
            <person name="Hughes K.W."/>
            <person name="Mata J.L."/>
            <person name="Ishikawa N.K."/>
            <person name="Vargas-Isla R."/>
            <person name="Ushijima S."/>
            <person name="Smith C.A."/>
            <person name="Ahrendt S."/>
            <person name="Andreopoulos W."/>
            <person name="He G."/>
            <person name="Labutti K."/>
            <person name="Lipzen A."/>
            <person name="Ng V."/>
            <person name="Riley R."/>
            <person name="Sandor L."/>
            <person name="Barry K."/>
            <person name="Martinez A.T."/>
            <person name="Xiao Y."/>
            <person name="Gibbons J.G."/>
            <person name="Terashima K."/>
            <person name="Grigoriev I.V."/>
            <person name="Hibbett D.S."/>
        </authorList>
    </citation>
    <scope>NUCLEOTIDE SEQUENCE</scope>
    <source>
        <strain evidence="3">JLM2183</strain>
    </source>
</reference>
<comment type="similarity">
    <text evidence="1">Belongs to the protein kinase superfamily. ADCK protein kinase family.</text>
</comment>
<keyword evidence="4" id="KW-1185">Reference proteome</keyword>
<dbReference type="InterPro" id="IPR045307">
    <property type="entry name" value="ADCK1_dom"/>
</dbReference>
<dbReference type="InterPro" id="IPR011009">
    <property type="entry name" value="Kinase-like_dom_sf"/>
</dbReference>
<dbReference type="Proteomes" id="UP001150266">
    <property type="component" value="Unassembled WGS sequence"/>
</dbReference>
<accession>A0A9W9DYV5</accession>
<sequence>MFRKASLLRRISPQPTFSTQEVSSTRWQKYLRRTCFVAFGLGSLYTTDQVFNASAIARNLRTLHTCVMITLDYKLNFTEEKSELIPELHERVADRMYNLFTSNGGLYIKIGQAIGANAGLLPKPMQEKFSRLFDDAPQIPYSEVLRVFKSEFSRPPSGPDGVFEIFEEQAIASASIAQVHKAKLWPLPGDTEDKWVAVKIQKPDVAKQMNWDLGVYRLVMYMFEKWAFDLPVYFVVDFVSDHLRRELDFRLESENAKQTAKFVASEPRLTNKVHIPKVYDEFTTKRVMTAEWISGVRLSDRTGVRLLMGENNNPIVTQATVPSSVNTPEETSPVSFSFPTKPLKGGVQSMMQTMVELFSAQMFSWGSVNCDPHPGNFILRPNPQNPTVPQLVLLDHGLYVRVDEEFRRDWALLWKGLLTGEFKSVEQTTKKWGMGLPDMFASVALARPVRLTRKDRKAEVERVTRELEEYMNLSQYEQSLRMKAKLRQFLTDTNRMPKALIFLLRNMRIVQGNNQSFGAPVNRVKIIGLWASNSLTRLSNLTVGQRVREYVNDIVFRSVILSLDLAFWTTRLKQRIFAHFGMKSRSFEDELEKAMRGLMRNNVGIEVETTAFNG</sequence>
<feature type="domain" description="ABC1 atypical kinase-like" evidence="2">
    <location>
        <begin position="132"/>
        <end position="427"/>
    </location>
</feature>
<evidence type="ECO:0000259" key="2">
    <source>
        <dbReference type="Pfam" id="PF03109"/>
    </source>
</evidence>
<dbReference type="InterPro" id="IPR004147">
    <property type="entry name" value="ABC1_dom"/>
</dbReference>
<dbReference type="SUPFAM" id="SSF56112">
    <property type="entry name" value="Protein kinase-like (PK-like)"/>
    <property type="match status" value="1"/>
</dbReference>
<dbReference type="CDD" id="cd13969">
    <property type="entry name" value="ADCK1-like"/>
    <property type="match status" value="1"/>
</dbReference>
<gene>
    <name evidence="3" type="ORF">J3R30DRAFT_3278348</name>
</gene>
<dbReference type="OrthoDB" id="427480at2759"/>
<dbReference type="AlphaFoldDB" id="A0A9W9DYV5"/>
<evidence type="ECO:0000256" key="1">
    <source>
        <dbReference type="ARBA" id="ARBA00009670"/>
    </source>
</evidence>
<proteinExistence type="inferred from homology"/>
<protein>
    <submittedName>
        <fullName evidence="3">ABC1 family-domain-containing protein</fullName>
    </submittedName>
</protein>
<comment type="caution">
    <text evidence="3">The sequence shown here is derived from an EMBL/GenBank/DDBJ whole genome shotgun (WGS) entry which is preliminary data.</text>
</comment>
<dbReference type="InterPro" id="IPR051130">
    <property type="entry name" value="Mito_struct-func_regulator"/>
</dbReference>
<evidence type="ECO:0000313" key="4">
    <source>
        <dbReference type="Proteomes" id="UP001150266"/>
    </source>
</evidence>
<dbReference type="EMBL" id="JAOTPV010000001">
    <property type="protein sequence ID" value="KAJ4490481.1"/>
    <property type="molecule type" value="Genomic_DNA"/>
</dbReference>